<evidence type="ECO:0000313" key="8">
    <source>
        <dbReference type="EMBL" id="DBA56694.1"/>
    </source>
</evidence>
<evidence type="ECO:0000256" key="1">
    <source>
        <dbReference type="ARBA" id="ARBA00022484"/>
    </source>
</evidence>
<reference evidence="8" key="1">
    <citation type="journal article" date="2024" name="Microb. Genom.">
        <title>The hidden RNA viruses in Blattodea (cockroach and termite).</title>
        <authorList>
            <person name="Fan J."/>
            <person name="Jiang S."/>
            <person name="Li W."/>
            <person name="Li J."/>
            <person name="Pang R."/>
            <person name="Wu H."/>
        </authorList>
    </citation>
    <scope>NUCLEOTIDE SEQUENCE</scope>
    <source>
        <strain evidence="8">AUS2008</strain>
    </source>
</reference>
<keyword evidence="1 8" id="KW-0696">RNA-directed RNA polymerase</keyword>
<evidence type="ECO:0000259" key="7">
    <source>
        <dbReference type="PROSITE" id="PS51154"/>
    </source>
</evidence>
<dbReference type="InterPro" id="IPR050892">
    <property type="entry name" value="ADP-ribose_metab_enzymes"/>
</dbReference>
<dbReference type="GO" id="GO:0046872">
    <property type="term" value="F:metal ion binding"/>
    <property type="evidence" value="ECO:0007669"/>
    <property type="project" value="UniProtKB-KW"/>
</dbReference>
<keyword evidence="2" id="KW-0808">Transferase</keyword>
<feature type="region of interest" description="Disordered" evidence="6">
    <location>
        <begin position="746"/>
        <end position="768"/>
    </location>
</feature>
<organism evidence="8">
    <name type="scientific">Cryptotermes secundus permutotetra-like virus 1</name>
    <dbReference type="NCBI Taxonomy" id="3133505"/>
    <lineage>
        <taxon>Viruses</taxon>
        <taxon>Riboviria</taxon>
        <taxon>Orthornavirae</taxon>
        <taxon>Permutotetraviridae</taxon>
    </lineage>
</organism>
<dbReference type="InterPro" id="IPR054403">
    <property type="entry name" value="RdRp_palm_ribovirus"/>
</dbReference>
<feature type="domain" description="Macro" evidence="7">
    <location>
        <begin position="1161"/>
        <end position="1319"/>
    </location>
</feature>
<dbReference type="PROSITE" id="PS51154">
    <property type="entry name" value="MACRO"/>
    <property type="match status" value="1"/>
</dbReference>
<protein>
    <submittedName>
        <fullName evidence="8">RNA-dependent RNA polymerase</fullName>
    </submittedName>
</protein>
<feature type="coiled-coil region" evidence="5">
    <location>
        <begin position="55"/>
        <end position="82"/>
    </location>
</feature>
<dbReference type="Pfam" id="PF22260">
    <property type="entry name" value="Permu_RdRp_thumb"/>
    <property type="match status" value="1"/>
</dbReference>
<evidence type="ECO:0000256" key="6">
    <source>
        <dbReference type="SAM" id="MobiDB-lite"/>
    </source>
</evidence>
<keyword evidence="4" id="KW-0479">Metal-binding</keyword>
<dbReference type="SUPFAM" id="SSF56672">
    <property type="entry name" value="DNA/RNA polymerases"/>
    <property type="match status" value="1"/>
</dbReference>
<feature type="region of interest" description="Disordered" evidence="6">
    <location>
        <begin position="1317"/>
        <end position="1373"/>
    </location>
</feature>
<dbReference type="InterPro" id="IPR002589">
    <property type="entry name" value="Macro_dom"/>
</dbReference>
<dbReference type="Pfam" id="PF22152">
    <property type="entry name" value="Permu_RdRp_palm"/>
    <property type="match status" value="1"/>
</dbReference>
<accession>A0AAT9JF80</accession>
<name>A0AAT9JF80_9VIRU</name>
<dbReference type="InterPro" id="IPR043472">
    <property type="entry name" value="Macro_dom-like"/>
</dbReference>
<dbReference type="Pfam" id="PF01661">
    <property type="entry name" value="Macro"/>
    <property type="match status" value="1"/>
</dbReference>
<sequence length="1373" mass="154518">MVKNMDVSNPVQDHHKTSVKELLKERGIKRQDFTALRLKVAKAERIRLAPDFEDLMSRQEAKMVAENMVKELEKKLEALKEDDLATLDMEKFVAMGPVPITTIRNDEGLPVHPPTVSRVKSNVSVARNFHQLYNAKMELEAALHILPQEILERIYGRFVYSSGTRKGFQVRLEKQMLRKTASSMSAFSGTRYVQKKAFETLDRLFGVKEEKLVDVFNTPLEELIEGLKMTATSSAGFPYCRNNRDSLPDVIGAVMPKVVEALKSSKEQFLKFQQENPELFLVEVKNKLDRYEVSKLAEKTRPYVCLPAHFKILFSVLCQYFQLSLETFDYAADCSNAYGFSGAHGGWTRFYKWMLATEVRKMRYCCYGDDTCVTYRDREGKLWRVDPDFEQMDGSVDRETIGAVCQWVYSSFEKKYGRSIFWARVAALWAQMACTPRFIVDGQETYRKPAKQGGLMTGVVGTTLFDTVKAMSVWEAVKFEVETAGLNPMDEPSVQKIAKRLGMVIKKGTFTPALVPEGDALPAGTMITQNKFLGQRMQVQYTGVEGYMTIVPSLTTLEWMELLLTPRVAPTQSRGTAKKSLTEQQRTRFDQYRGYLVTGAVFDDEARNFIFSQIDRIPLEVVLMRVQVDEGRGAKLLPSPFLDTPTEPFHYPNSSGVPNYEWALNLYAPEYAKTDSYAPFTELVPSETLVEVEGDREQPLAVQLGGVEGMVETNIFEYTLLPWEPDELPVTTVMGEASNKAKTPFIGVSEVPKPKPPKRPPAPSLSKILDAKMPPRTLDDGQLEYTSLSKLSAQLGVATEELAFEAAKRNLIVLGDALVPGYAIVPQPPKTYASVVSAAEKVDPLVVDELTQPSVKLLTDLHQANPHVLPTDVQPEMVPKMAGYFPQGTVQERFMKYLNTNKYRAQFETVSSEAFTVGEGPDRKSLAKVTVRLFLQPGSSTHEGWKDEGPRISVATASAGAAKEAREAIMRYLTTRWTGRKSETLREKVTPAMVNLPKAPAEAFRYARLNPVVEDVPMLAPLPPSVVKPVEIPAQVADWFESMQLEEEFEKILRKLQQRTPQRDVKLIEAVRKKEVDSTVRNPEPLEVKGTQDEVAELGETILPVVPKKTKSQQRQRASNPDTDLTLIRARIIERIGAPKNATERKQLQAMVLKEAGEVQTPPRPLQRTPLRVVSHQSGDVCQKLTKSCLVAQCVSNNFQMSAGVAAQIEAKMCMRDELKAMPTRVGEAVLIEDEECNVAYLITKARHYDKPTMASMREALEDLRTKVLERGYSEVNAPLLGCGLDGLEWQQVQRLIEELYKDTGVKFVIWHQKRQARQPSKPALSSPDSGRESGNSQSEGSSEAASSYRLARRRQNKNRRLRLRERARQNAQ</sequence>
<dbReference type="PANTHER" id="PTHR12521">
    <property type="entry name" value="PROTEIN C6ORF130"/>
    <property type="match status" value="1"/>
</dbReference>
<feature type="compositionally biased region" description="Low complexity" evidence="6">
    <location>
        <begin position="1333"/>
        <end position="1350"/>
    </location>
</feature>
<keyword evidence="5" id="KW-0175">Coiled coil</keyword>
<dbReference type="PANTHER" id="PTHR12521:SF0">
    <property type="entry name" value="ADP-RIBOSE GLYCOHYDROLASE OARD1"/>
    <property type="match status" value="1"/>
</dbReference>
<evidence type="ECO:0000256" key="4">
    <source>
        <dbReference type="ARBA" id="ARBA00022723"/>
    </source>
</evidence>
<dbReference type="GO" id="GO:0003968">
    <property type="term" value="F:RNA-directed RNA polymerase activity"/>
    <property type="evidence" value="ECO:0007669"/>
    <property type="project" value="UniProtKB-KW"/>
</dbReference>
<evidence type="ECO:0000256" key="5">
    <source>
        <dbReference type="SAM" id="Coils"/>
    </source>
</evidence>
<dbReference type="EMBL" id="BK067164">
    <property type="protein sequence ID" value="DBA56694.1"/>
    <property type="molecule type" value="Genomic_RNA"/>
</dbReference>
<dbReference type="InterPro" id="IPR043502">
    <property type="entry name" value="DNA/RNA_pol_sf"/>
</dbReference>
<feature type="compositionally biased region" description="Basic residues" evidence="6">
    <location>
        <begin position="1351"/>
        <end position="1364"/>
    </location>
</feature>
<dbReference type="InterPro" id="IPR054433">
    <property type="entry name" value="RdRp_thumb_ribovirus"/>
</dbReference>
<dbReference type="Gene3D" id="3.40.220.10">
    <property type="entry name" value="Leucine Aminopeptidase, subunit E, domain 1"/>
    <property type="match status" value="1"/>
</dbReference>
<proteinExistence type="predicted"/>
<dbReference type="GO" id="GO:0140291">
    <property type="term" value="P:peptidyl-glutamate ADP-deribosylation"/>
    <property type="evidence" value="ECO:0007669"/>
    <property type="project" value="TreeGrafter"/>
</dbReference>
<evidence type="ECO:0000256" key="3">
    <source>
        <dbReference type="ARBA" id="ARBA00022695"/>
    </source>
</evidence>
<dbReference type="SUPFAM" id="SSF52949">
    <property type="entry name" value="Macro domain-like"/>
    <property type="match status" value="1"/>
</dbReference>
<evidence type="ECO:0000256" key="2">
    <source>
        <dbReference type="ARBA" id="ARBA00022679"/>
    </source>
</evidence>
<keyword evidence="3" id="KW-0548">Nucleotidyltransferase</keyword>